<accession>A0A1I0IJF6</accession>
<keyword evidence="2" id="KW-1185">Reference proteome</keyword>
<dbReference type="AlphaFoldDB" id="A0A1I0IJF6"/>
<dbReference type="Gene3D" id="2.130.10.10">
    <property type="entry name" value="YVTN repeat-like/Quinoprotein amine dehydrogenase"/>
    <property type="match status" value="2"/>
</dbReference>
<dbReference type="InterPro" id="IPR011048">
    <property type="entry name" value="Haem_d1_sf"/>
</dbReference>
<sequence length="415" mass="44057">MSPRHRAGLLLASLALGACQQDDGSGPLKIPELDYGTDAPWHPSIPLPPPGPMGRALITNSKEDTLSLLDLDTVGAADWGERARIPVGLNPVELEGPHHAAVSPDGAFYYVGISNSVEGGSGEGPHGSHGTGTVDGYSLKMDARTHRLVGAVRVDRNPGDLILSHDGRTLYQTHFDVLRISEVFQRGGSEPEMSARLAIVDTQTMSRQAMVPVCPAPHAVRLSPEGHRAYIACYSDEVAVVDLVSPDHPVTRVKVAANAGSAIAPRHEPYALTVSPTTGGVWVSSLRSRSVQYLDPETLTVDPTRTVYLGGPPLFGAFRADGNLLYMPYQREDALALVDPATGSVLREIPLAPSGCLNAHQVELLPGGELGLVVCEGDHEGPGTLHVVDLREEKVVKTVQVGIFPDSVVLLRGTP</sequence>
<organism evidence="1 2">
    <name type="scientific">Stigmatella erecta</name>
    <dbReference type="NCBI Taxonomy" id="83460"/>
    <lineage>
        <taxon>Bacteria</taxon>
        <taxon>Pseudomonadati</taxon>
        <taxon>Myxococcota</taxon>
        <taxon>Myxococcia</taxon>
        <taxon>Myxococcales</taxon>
        <taxon>Cystobacterineae</taxon>
        <taxon>Archangiaceae</taxon>
        <taxon>Stigmatella</taxon>
    </lineage>
</organism>
<reference evidence="2" key="1">
    <citation type="submission" date="2016-10" db="EMBL/GenBank/DDBJ databases">
        <authorList>
            <person name="Varghese N."/>
            <person name="Submissions S."/>
        </authorList>
    </citation>
    <scope>NUCLEOTIDE SEQUENCE [LARGE SCALE GENOMIC DNA]</scope>
    <source>
        <strain evidence="2">DSM 16858</strain>
    </source>
</reference>
<dbReference type="RefSeq" id="WP_093520223.1">
    <property type="nucleotide sequence ID" value="NZ_FOIJ01000006.1"/>
</dbReference>
<dbReference type="PANTHER" id="PTHR47197">
    <property type="entry name" value="PROTEIN NIRF"/>
    <property type="match status" value="1"/>
</dbReference>
<evidence type="ECO:0008006" key="3">
    <source>
        <dbReference type="Google" id="ProtNLM"/>
    </source>
</evidence>
<evidence type="ECO:0000313" key="1">
    <source>
        <dbReference type="EMBL" id="SET97200.1"/>
    </source>
</evidence>
<dbReference type="SUPFAM" id="SSF51004">
    <property type="entry name" value="C-terminal (heme d1) domain of cytochrome cd1-nitrite reductase"/>
    <property type="match status" value="1"/>
</dbReference>
<dbReference type="InterPro" id="IPR051200">
    <property type="entry name" value="Host-pathogen_enzymatic-act"/>
</dbReference>
<dbReference type="InterPro" id="IPR015943">
    <property type="entry name" value="WD40/YVTN_repeat-like_dom_sf"/>
</dbReference>
<gene>
    <name evidence="1" type="ORF">SAMN05443639_106105</name>
</gene>
<protein>
    <recommendedName>
        <fullName evidence="3">DNA-binding beta-propeller fold protein YncE</fullName>
    </recommendedName>
</protein>
<dbReference type="Proteomes" id="UP000199181">
    <property type="component" value="Unassembled WGS sequence"/>
</dbReference>
<name>A0A1I0IJF6_9BACT</name>
<dbReference type="EMBL" id="FOIJ01000006">
    <property type="protein sequence ID" value="SET97200.1"/>
    <property type="molecule type" value="Genomic_DNA"/>
</dbReference>
<dbReference type="PROSITE" id="PS51257">
    <property type="entry name" value="PROKAR_LIPOPROTEIN"/>
    <property type="match status" value="1"/>
</dbReference>
<proteinExistence type="predicted"/>
<evidence type="ECO:0000313" key="2">
    <source>
        <dbReference type="Proteomes" id="UP000199181"/>
    </source>
</evidence>
<dbReference type="PANTHER" id="PTHR47197:SF3">
    <property type="entry name" value="DIHYDRO-HEME D1 DEHYDROGENASE"/>
    <property type="match status" value="1"/>
</dbReference>